<proteinExistence type="predicted"/>
<evidence type="ECO:0000313" key="2">
    <source>
        <dbReference type="EMBL" id="QDH90415.1"/>
    </source>
</evidence>
<accession>A0A514D9Y4</accession>
<evidence type="ECO:0000256" key="1">
    <source>
        <dbReference type="SAM" id="Phobius"/>
    </source>
</evidence>
<keyword evidence="1" id="KW-0472">Membrane</keyword>
<keyword evidence="1" id="KW-0812">Transmembrane</keyword>
<organism evidence="2">
    <name type="scientific">Leviviridae sp</name>
    <dbReference type="NCBI Taxonomy" id="2027243"/>
    <lineage>
        <taxon>Viruses</taxon>
        <taxon>Riboviria</taxon>
        <taxon>Orthornavirae</taxon>
        <taxon>Lenarviricota</taxon>
        <taxon>Leviviricetes</taxon>
        <taxon>Norzivirales</taxon>
        <taxon>Fiersviridae</taxon>
    </lineage>
</organism>
<keyword evidence="1" id="KW-1133">Transmembrane helix</keyword>
<name>A0A514D9Y4_9VIRU</name>
<feature type="transmembrane region" description="Helical" evidence="1">
    <location>
        <begin position="15"/>
        <end position="37"/>
    </location>
</feature>
<sequence>MANSVHHNGPISQEIGLHAVGIAGVWIALGCILWQFLTLSLGDLWAAIRGKYPLADDLWGWGDS</sequence>
<gene>
    <name evidence="2" type="ORF">H2RhizoLitter491202_000003</name>
</gene>
<dbReference type="EMBL" id="MN035518">
    <property type="protein sequence ID" value="QDH90415.1"/>
    <property type="molecule type" value="Genomic_RNA"/>
</dbReference>
<reference evidence="2" key="1">
    <citation type="submission" date="2019-05" db="EMBL/GenBank/DDBJ databases">
        <title>Metatranscriptomic reconstruction reveals RNA viruses with the potential to shape carbon cycling in soil.</title>
        <authorList>
            <person name="Starr E.P."/>
            <person name="Nuccio E."/>
            <person name="Pett-Ridge J."/>
            <person name="Banfield J.F."/>
            <person name="Firestone M.K."/>
        </authorList>
    </citation>
    <scope>NUCLEOTIDE SEQUENCE</scope>
    <source>
        <strain evidence="2">H2_Rhizo_Litter_49_scaffold_1202</strain>
    </source>
</reference>
<protein>
    <submittedName>
        <fullName evidence="2">Uncharacterized protein</fullName>
    </submittedName>
</protein>